<sequence>MTTDEPSRVLVLGAYGLIGANVARALADRGHDVLAFGRDKAAAHRVLPDFPWLLRDMRALIHPDDWKPLIDGVDMVVNCAGALQDNAQDNLELVHLHAIGALVLACEKAGVGLVQISASGARPDAPLPFFRTKADGDALIREAQTDWWIFRPGLVIAPSSYGGTTLIRMLAGVPIIQPVALPAAPVQTVSVQDVSRAVVRAVERRTPPGTEADLVEAEPRPLVDIISGTRRWLGFAPARVTLAIPLGMVRLIGRIADGLGKLGWRSPMRSTALAAIEMGVTGNPAETRKALGRPALTLEETFQDMPAAVEDRLFARVQLLTPLLIFALALSWVWRGAAGLGAIDRMAETLAAHGMPVFTGRIVVGAISAMSIVLGLSLFVRRWAVRVLVVMVFVAIFYGAALTLLAPYMWGDPFGAGANLLLVIVAALATRVMMDTR</sequence>
<evidence type="ECO:0000313" key="3">
    <source>
        <dbReference type="EMBL" id="GKY87296.1"/>
    </source>
</evidence>
<feature type="transmembrane region" description="Helical" evidence="1">
    <location>
        <begin position="387"/>
        <end position="410"/>
    </location>
</feature>
<feature type="transmembrane region" description="Helical" evidence="1">
    <location>
        <begin position="416"/>
        <end position="434"/>
    </location>
</feature>
<keyword evidence="1" id="KW-0472">Membrane</keyword>
<dbReference type="PANTHER" id="PTHR12126">
    <property type="entry name" value="NADH-UBIQUINONE OXIDOREDUCTASE 39 KDA SUBUNIT-RELATED"/>
    <property type="match status" value="1"/>
</dbReference>
<organism evidence="3 4">
    <name type="scientific">Sinisalibacter aestuarii</name>
    <dbReference type="NCBI Taxonomy" id="2949426"/>
    <lineage>
        <taxon>Bacteria</taxon>
        <taxon>Pseudomonadati</taxon>
        <taxon>Pseudomonadota</taxon>
        <taxon>Alphaproteobacteria</taxon>
        <taxon>Rhodobacterales</taxon>
        <taxon>Roseobacteraceae</taxon>
        <taxon>Sinisalibacter</taxon>
    </lineage>
</organism>
<gene>
    <name evidence="3" type="ORF">STA1M1_11650</name>
</gene>
<feature type="domain" description="NAD(P)-binding" evidence="2">
    <location>
        <begin position="13"/>
        <end position="159"/>
    </location>
</feature>
<dbReference type="Proteomes" id="UP001144205">
    <property type="component" value="Unassembled WGS sequence"/>
</dbReference>
<dbReference type="RefSeq" id="WP_281841287.1">
    <property type="nucleotide sequence ID" value="NZ_BROH01000002.1"/>
</dbReference>
<dbReference type="EMBL" id="BROH01000002">
    <property type="protein sequence ID" value="GKY87296.1"/>
    <property type="molecule type" value="Genomic_DNA"/>
</dbReference>
<evidence type="ECO:0000259" key="2">
    <source>
        <dbReference type="Pfam" id="PF13460"/>
    </source>
</evidence>
<evidence type="ECO:0000256" key="1">
    <source>
        <dbReference type="SAM" id="Phobius"/>
    </source>
</evidence>
<proteinExistence type="predicted"/>
<accession>A0ABQ5LSR2</accession>
<protein>
    <recommendedName>
        <fullName evidence="2">NAD(P)-binding domain-containing protein</fullName>
    </recommendedName>
</protein>
<dbReference type="Gene3D" id="3.40.50.720">
    <property type="entry name" value="NAD(P)-binding Rossmann-like Domain"/>
    <property type="match status" value="1"/>
</dbReference>
<dbReference type="InterPro" id="IPR036291">
    <property type="entry name" value="NAD(P)-bd_dom_sf"/>
</dbReference>
<keyword evidence="1" id="KW-1133">Transmembrane helix</keyword>
<evidence type="ECO:0000313" key="4">
    <source>
        <dbReference type="Proteomes" id="UP001144205"/>
    </source>
</evidence>
<dbReference type="InterPro" id="IPR051207">
    <property type="entry name" value="ComplexI_NDUFA9_subunit"/>
</dbReference>
<dbReference type="Pfam" id="PF13460">
    <property type="entry name" value="NAD_binding_10"/>
    <property type="match status" value="1"/>
</dbReference>
<dbReference type="SUPFAM" id="SSF51735">
    <property type="entry name" value="NAD(P)-binding Rossmann-fold domains"/>
    <property type="match status" value="1"/>
</dbReference>
<feature type="transmembrane region" description="Helical" evidence="1">
    <location>
        <begin position="313"/>
        <end position="334"/>
    </location>
</feature>
<dbReference type="Pfam" id="PF13781">
    <property type="entry name" value="DoxX_3"/>
    <property type="match status" value="1"/>
</dbReference>
<comment type="caution">
    <text evidence="3">The sequence shown here is derived from an EMBL/GenBank/DDBJ whole genome shotgun (WGS) entry which is preliminary data.</text>
</comment>
<dbReference type="InterPro" id="IPR025695">
    <property type="entry name" value="DoxX-like"/>
</dbReference>
<dbReference type="InterPro" id="IPR016040">
    <property type="entry name" value="NAD(P)-bd_dom"/>
</dbReference>
<name>A0ABQ5LSR2_9RHOB</name>
<reference evidence="3" key="1">
    <citation type="journal article" date="2023" name="Int. J. Syst. Evol. Microbiol.">
        <title>Sinisalibacter aestuarii sp. nov., isolated from estuarine sediment of the Arakawa River.</title>
        <authorList>
            <person name="Arafat S.T."/>
            <person name="Hirano S."/>
            <person name="Sato A."/>
            <person name="Takeuchi K."/>
            <person name="Yasuda T."/>
            <person name="Terahara T."/>
            <person name="Hamada M."/>
            <person name="Kobayashi T."/>
        </authorList>
    </citation>
    <scope>NUCLEOTIDE SEQUENCE</scope>
    <source>
        <strain evidence="3">B-399</strain>
    </source>
</reference>
<dbReference type="PANTHER" id="PTHR12126:SF11">
    <property type="entry name" value="NADH DEHYDROGENASE [UBIQUINONE] 1 ALPHA SUBCOMPLEX SUBUNIT 9, MITOCHONDRIAL"/>
    <property type="match status" value="1"/>
</dbReference>
<feature type="transmembrane region" description="Helical" evidence="1">
    <location>
        <begin position="354"/>
        <end position="380"/>
    </location>
</feature>
<keyword evidence="1" id="KW-0812">Transmembrane</keyword>
<keyword evidence="4" id="KW-1185">Reference proteome</keyword>